<proteinExistence type="predicted"/>
<dbReference type="Gene3D" id="3.40.50.2020">
    <property type="match status" value="1"/>
</dbReference>
<dbReference type="Gene3D" id="3.30.1310.20">
    <property type="entry name" value="PRTase-like"/>
    <property type="match status" value="1"/>
</dbReference>
<dbReference type="AlphaFoldDB" id="A0A9Q9D8D0"/>
<keyword evidence="2" id="KW-0808">Transferase</keyword>
<dbReference type="InterPro" id="IPR029057">
    <property type="entry name" value="PRTase-like"/>
</dbReference>
<dbReference type="InterPro" id="IPR000836">
    <property type="entry name" value="PRTase_dom"/>
</dbReference>
<dbReference type="EMBL" id="CP098807">
    <property type="protein sequence ID" value="USJ21864.1"/>
    <property type="molecule type" value="Genomic_DNA"/>
</dbReference>
<dbReference type="Pfam" id="PF00156">
    <property type="entry name" value="Pribosyltran"/>
    <property type="match status" value="1"/>
</dbReference>
<dbReference type="Proteomes" id="UP001055460">
    <property type="component" value="Chromosome"/>
</dbReference>
<organism evidence="2 3">
    <name type="scientific">Ensifer adhaerens</name>
    <name type="common">Sinorhizobium morelense</name>
    <dbReference type="NCBI Taxonomy" id="106592"/>
    <lineage>
        <taxon>Bacteria</taxon>
        <taxon>Pseudomonadati</taxon>
        <taxon>Pseudomonadota</taxon>
        <taxon>Alphaproteobacteria</taxon>
        <taxon>Hyphomicrobiales</taxon>
        <taxon>Rhizobiaceae</taxon>
        <taxon>Sinorhizobium/Ensifer group</taxon>
        <taxon>Ensifer</taxon>
    </lineage>
</organism>
<name>A0A9Q9D8D0_ENSAD</name>
<evidence type="ECO:0000313" key="3">
    <source>
        <dbReference type="Proteomes" id="UP001055460"/>
    </source>
</evidence>
<dbReference type="GO" id="GO:0016757">
    <property type="term" value="F:glycosyltransferase activity"/>
    <property type="evidence" value="ECO:0007669"/>
    <property type="project" value="UniProtKB-KW"/>
</dbReference>
<evidence type="ECO:0000259" key="1">
    <source>
        <dbReference type="Pfam" id="PF00156"/>
    </source>
</evidence>
<sequence length="223" mass="24705">MFTATWLFEDRADAGRQLARAVEDKGLDDPLVMALPRGGVPVAYEIAVHIAAPLEILIVRKIGAPGHEEFGLGALVDGEEPELVLNRRAIRLVRPPKGYLEAETERQRAEILRRRTLYFGDRAPASPRARDVILVDDGIATGGTVRAAIKALRRMGAGRLVLAVPVAPKSELTELRSQVDRIVCLATPFAFRAVGLYYRNFEQTADEEVLALMEKARLRNERN</sequence>
<dbReference type="RefSeq" id="WP_090294307.1">
    <property type="nucleotide sequence ID" value="NZ_CAXURO020000001.1"/>
</dbReference>
<accession>A0A9Q9D8D0</accession>
<gene>
    <name evidence="2" type="ORF">NE863_11095</name>
</gene>
<evidence type="ECO:0000313" key="2">
    <source>
        <dbReference type="EMBL" id="USJ21864.1"/>
    </source>
</evidence>
<dbReference type="OrthoDB" id="9810066at2"/>
<protein>
    <submittedName>
        <fullName evidence="2">Phosphoribosyltransferase</fullName>
    </submittedName>
</protein>
<dbReference type="CDD" id="cd06223">
    <property type="entry name" value="PRTases_typeI"/>
    <property type="match status" value="1"/>
</dbReference>
<reference evidence="2" key="1">
    <citation type="submission" date="2022-06" db="EMBL/GenBank/DDBJ databases">
        <title>Physiological and biochemical characterization and genomic elucidation of a strain of the genus Ensifer adhaerens M8 that combines arsenic oxidation and chromium reduction.</title>
        <authorList>
            <person name="Li X."/>
            <person name="Yu c."/>
        </authorList>
    </citation>
    <scope>NUCLEOTIDE SEQUENCE</scope>
    <source>
        <strain evidence="2">M8</strain>
    </source>
</reference>
<dbReference type="SUPFAM" id="SSF53271">
    <property type="entry name" value="PRTase-like"/>
    <property type="match status" value="1"/>
</dbReference>
<feature type="domain" description="Phosphoribosyltransferase" evidence="1">
    <location>
        <begin position="16"/>
        <end position="189"/>
    </location>
</feature>
<keyword evidence="2" id="KW-0328">Glycosyltransferase</keyword>